<name>A0A9J5WUL6_SOLCO</name>
<protein>
    <submittedName>
        <fullName evidence="1">Uncharacterized protein</fullName>
    </submittedName>
</protein>
<dbReference type="Proteomes" id="UP000824120">
    <property type="component" value="Chromosome 10"/>
</dbReference>
<sequence>MTFYGDSDFRPHFCQKLTWTSNKTLAMDSVSCHDQKGPFTRRNEPKSSPGYFMVTCNYNSIYAKNLHGPPLRPYLCRQLVSTA</sequence>
<reference evidence="1 2" key="1">
    <citation type="submission" date="2020-09" db="EMBL/GenBank/DDBJ databases">
        <title>De no assembly of potato wild relative species, Solanum commersonii.</title>
        <authorList>
            <person name="Cho K."/>
        </authorList>
    </citation>
    <scope>NUCLEOTIDE SEQUENCE [LARGE SCALE GENOMIC DNA]</scope>
    <source>
        <strain evidence="1">LZ3.2</strain>
        <tissue evidence="1">Leaf</tissue>
    </source>
</reference>
<comment type="caution">
    <text evidence="1">The sequence shown here is derived from an EMBL/GenBank/DDBJ whole genome shotgun (WGS) entry which is preliminary data.</text>
</comment>
<organism evidence="1 2">
    <name type="scientific">Solanum commersonii</name>
    <name type="common">Commerson's wild potato</name>
    <name type="synonym">Commerson's nightshade</name>
    <dbReference type="NCBI Taxonomy" id="4109"/>
    <lineage>
        <taxon>Eukaryota</taxon>
        <taxon>Viridiplantae</taxon>
        <taxon>Streptophyta</taxon>
        <taxon>Embryophyta</taxon>
        <taxon>Tracheophyta</taxon>
        <taxon>Spermatophyta</taxon>
        <taxon>Magnoliopsida</taxon>
        <taxon>eudicotyledons</taxon>
        <taxon>Gunneridae</taxon>
        <taxon>Pentapetalae</taxon>
        <taxon>asterids</taxon>
        <taxon>lamiids</taxon>
        <taxon>Solanales</taxon>
        <taxon>Solanaceae</taxon>
        <taxon>Solanoideae</taxon>
        <taxon>Solaneae</taxon>
        <taxon>Solanum</taxon>
    </lineage>
</organism>
<accession>A0A9J5WUL6</accession>
<dbReference type="EMBL" id="JACXVP010000010">
    <property type="protein sequence ID" value="KAG5578680.1"/>
    <property type="molecule type" value="Genomic_DNA"/>
</dbReference>
<evidence type="ECO:0000313" key="2">
    <source>
        <dbReference type="Proteomes" id="UP000824120"/>
    </source>
</evidence>
<evidence type="ECO:0000313" key="1">
    <source>
        <dbReference type="EMBL" id="KAG5578680.1"/>
    </source>
</evidence>
<proteinExistence type="predicted"/>
<gene>
    <name evidence="1" type="ORF">H5410_049307</name>
</gene>
<keyword evidence="2" id="KW-1185">Reference proteome</keyword>
<dbReference type="AlphaFoldDB" id="A0A9J5WUL6"/>